<reference evidence="2" key="1">
    <citation type="journal article" date="2024" name="Front. Bioeng. Biotechnol.">
        <title>Genome-scale model development and genomic sequencing of the oleaginous clade Lipomyces.</title>
        <authorList>
            <person name="Czajka J.J."/>
            <person name="Han Y."/>
            <person name="Kim J."/>
            <person name="Mondo S.J."/>
            <person name="Hofstad B.A."/>
            <person name="Robles A."/>
            <person name="Haridas S."/>
            <person name="Riley R."/>
            <person name="LaButti K."/>
            <person name="Pangilinan J."/>
            <person name="Andreopoulos W."/>
            <person name="Lipzen A."/>
            <person name="Yan J."/>
            <person name="Wang M."/>
            <person name="Ng V."/>
            <person name="Grigoriev I.V."/>
            <person name="Spatafora J.W."/>
            <person name="Magnuson J.K."/>
            <person name="Baker S.E."/>
            <person name="Pomraning K.R."/>
        </authorList>
    </citation>
    <scope>NUCLEOTIDE SEQUENCE [LARGE SCALE GENOMIC DNA]</scope>
    <source>
        <strain evidence="2">CBS 7786</strain>
    </source>
</reference>
<comment type="caution">
    <text evidence="1">The sequence shown here is derived from an EMBL/GenBank/DDBJ whole genome shotgun (WGS) entry which is preliminary data.</text>
</comment>
<proteinExistence type="predicted"/>
<dbReference type="Proteomes" id="UP001433508">
    <property type="component" value="Unassembled WGS sequence"/>
</dbReference>
<accession>A0ACC3T5Y5</accession>
<name>A0ACC3T5Y5_LIPKO</name>
<keyword evidence="2" id="KW-1185">Reference proteome</keyword>
<evidence type="ECO:0000313" key="2">
    <source>
        <dbReference type="Proteomes" id="UP001433508"/>
    </source>
</evidence>
<protein>
    <submittedName>
        <fullName evidence="1">Acylphosphatase</fullName>
    </submittedName>
</protein>
<evidence type="ECO:0000313" key="1">
    <source>
        <dbReference type="EMBL" id="KAK9239382.1"/>
    </source>
</evidence>
<gene>
    <name evidence="1" type="ORF">V1525DRAFT_398660</name>
</gene>
<dbReference type="EMBL" id="MU971347">
    <property type="protein sequence ID" value="KAK9239382.1"/>
    <property type="molecule type" value="Genomic_DNA"/>
</dbReference>
<sequence length="98" mass="11050">MDSTLRRIAFEVQGQVQGVGFRKFVERKALSIGDISGWVLNTKNGAVKGEAQGRGHNLERFIEALKSGPFLSRVDKVDWKFIDVLSTEIGFAIRRGRW</sequence>
<organism evidence="1 2">
    <name type="scientific">Lipomyces kononenkoae</name>
    <name type="common">Yeast</name>
    <dbReference type="NCBI Taxonomy" id="34357"/>
    <lineage>
        <taxon>Eukaryota</taxon>
        <taxon>Fungi</taxon>
        <taxon>Dikarya</taxon>
        <taxon>Ascomycota</taxon>
        <taxon>Saccharomycotina</taxon>
        <taxon>Lipomycetes</taxon>
        <taxon>Lipomycetales</taxon>
        <taxon>Lipomycetaceae</taxon>
        <taxon>Lipomyces</taxon>
    </lineage>
</organism>